<comment type="catalytic activity">
    <reaction evidence="13">
        <text>ATP + H2O = ADP + phosphate + H(+)</text>
        <dbReference type="Rhea" id="RHEA:13065"/>
        <dbReference type="ChEBI" id="CHEBI:15377"/>
        <dbReference type="ChEBI" id="CHEBI:15378"/>
        <dbReference type="ChEBI" id="CHEBI:30616"/>
        <dbReference type="ChEBI" id="CHEBI:43474"/>
        <dbReference type="ChEBI" id="CHEBI:456216"/>
        <dbReference type="EC" id="5.6.2.4"/>
    </reaction>
</comment>
<dbReference type="InterPro" id="IPR014016">
    <property type="entry name" value="UvrD-like_ATP-bd"/>
</dbReference>
<feature type="binding site" evidence="14">
    <location>
        <begin position="37"/>
        <end position="44"/>
    </location>
    <ligand>
        <name>ATP</name>
        <dbReference type="ChEBI" id="CHEBI:30616"/>
    </ligand>
</feature>
<feature type="region of interest" description="Disordered" evidence="15">
    <location>
        <begin position="171"/>
        <end position="208"/>
    </location>
</feature>
<evidence type="ECO:0000256" key="5">
    <source>
        <dbReference type="ARBA" id="ARBA00022806"/>
    </source>
</evidence>
<evidence type="ECO:0000259" key="17">
    <source>
        <dbReference type="PROSITE" id="PS51217"/>
    </source>
</evidence>
<dbReference type="PANTHER" id="PTHR11070:SF59">
    <property type="entry name" value="DNA 3'-5' HELICASE"/>
    <property type="match status" value="1"/>
</dbReference>
<evidence type="ECO:0000313" key="19">
    <source>
        <dbReference type="Proteomes" id="UP000475155"/>
    </source>
</evidence>
<protein>
    <recommendedName>
        <fullName evidence="12">DNA 3'-5' helicase</fullName>
        <ecNumber evidence="12">5.6.2.4</ecNumber>
    </recommendedName>
</protein>
<reference evidence="18 19" key="1">
    <citation type="submission" date="2019-10" db="EMBL/GenBank/DDBJ databases">
        <title>Bifidobacterium from non-human primates.</title>
        <authorList>
            <person name="Modesto M."/>
        </authorList>
    </citation>
    <scope>NUCLEOTIDE SEQUENCE [LARGE SCALE GENOMIC DNA]</scope>
    <source>
        <strain evidence="18 19">SMA1</strain>
    </source>
</reference>
<dbReference type="PROSITE" id="PS51198">
    <property type="entry name" value="UVRD_HELICASE_ATP_BIND"/>
    <property type="match status" value="1"/>
</dbReference>
<evidence type="ECO:0000256" key="12">
    <source>
        <dbReference type="ARBA" id="ARBA00034808"/>
    </source>
</evidence>
<feature type="domain" description="UvrD-like helicase ATP-binding" evidence="16">
    <location>
        <begin position="16"/>
        <end position="406"/>
    </location>
</feature>
<dbReference type="Pfam" id="PF00580">
    <property type="entry name" value="UvrD-helicase"/>
    <property type="match status" value="1"/>
</dbReference>
<organism evidence="18 19">
    <name type="scientific">Bifidobacterium saimiriisciurei</name>
    <dbReference type="NCBI Taxonomy" id="2661627"/>
    <lineage>
        <taxon>Bacteria</taxon>
        <taxon>Bacillati</taxon>
        <taxon>Actinomycetota</taxon>
        <taxon>Actinomycetes</taxon>
        <taxon>Bifidobacteriales</taxon>
        <taxon>Bifidobacteriaceae</taxon>
        <taxon>Bifidobacterium</taxon>
    </lineage>
</organism>
<feature type="domain" description="UvrD-like helicase C-terminal" evidence="17">
    <location>
        <begin position="455"/>
        <end position="872"/>
    </location>
</feature>
<dbReference type="Pfam" id="PF12705">
    <property type="entry name" value="PDDEXK_1"/>
    <property type="match status" value="1"/>
</dbReference>
<dbReference type="Gene3D" id="3.90.320.10">
    <property type="match status" value="1"/>
</dbReference>
<evidence type="ECO:0000256" key="8">
    <source>
        <dbReference type="ARBA" id="ARBA00023125"/>
    </source>
</evidence>
<evidence type="ECO:0000256" key="1">
    <source>
        <dbReference type="ARBA" id="ARBA00022722"/>
    </source>
</evidence>
<comment type="caution">
    <text evidence="18">The sequence shown here is derived from an EMBL/GenBank/DDBJ whole genome shotgun (WGS) entry which is preliminary data.</text>
</comment>
<gene>
    <name evidence="18" type="ORF">GFD18_09655</name>
</gene>
<name>A0ABX0CJ90_9BIFI</name>
<evidence type="ECO:0000313" key="18">
    <source>
        <dbReference type="EMBL" id="NEH12332.1"/>
    </source>
</evidence>
<comment type="catalytic activity">
    <reaction evidence="11">
        <text>Couples ATP hydrolysis with the unwinding of duplex DNA by translocating in the 3'-5' direction.</text>
        <dbReference type="EC" id="5.6.2.4"/>
    </reaction>
</comment>
<dbReference type="InterPro" id="IPR000212">
    <property type="entry name" value="DNA_helicase_UvrD/REP"/>
</dbReference>
<proteinExistence type="predicted"/>
<keyword evidence="1" id="KW-0540">Nuclease</keyword>
<keyword evidence="19" id="KW-1185">Reference proteome</keyword>
<evidence type="ECO:0000256" key="13">
    <source>
        <dbReference type="ARBA" id="ARBA00048988"/>
    </source>
</evidence>
<accession>A0ABX0CJ90</accession>
<dbReference type="EMBL" id="WHZU01000018">
    <property type="protein sequence ID" value="NEH12332.1"/>
    <property type="molecule type" value="Genomic_DNA"/>
</dbReference>
<sequence>MLGRPADGHVSGPADGRRGFDDDDDAAQVTNTLLVAGAPRSGKTEFAFAALLAALDEFGEDAAAMTVSGRVAAEDLGNRVIAHIGATSQARPVTTLSALAFRMIAAARSHAGESAPRLLNGAEQDALLRSVLAVHVSHVQAGDQCDTCRLLGAYFAESHWSNLIAADADIRSAPNRPSGANGQSQPNTPTSTSTQTPPNGRPGDEHRADTTDTLLIRGISDAFVNQLRDMLARMNELGATPSKEDAIVETLADNRGEAGMASERLAAQWRLAFALRREYQAAVVNAYPDEYRLDASQLLAVGAQAAAGVDVADLPRAVIVDDAQDMTLAAMAFLQTLERRGCKLVLVGNPDEAVQGFRGSYPEFLFLRAVQPAPHAMAAGDDDAVGTIDDRDLGRLGALAVTLRERTGNEQAGNKDNEDNEDAEHPVDASPVPEAPSYLDLVASRISLGILSVEANPQPVARRLGKTPRYRGAMPIVATDETQDLAQDGTVRGALYRSVGEELDDVVWHVKRAHMVDGRSWNDMAVIAHDNATVRVFGERLRREGVPVRYSTVTRPLKEEPFVQGLFAMIELARLRNEGLAERMIAGRMSGPRTLAALVRARMRTLLASPLITVQRGSGSRPMRMDAVTAALRSLESLSRVIGSENDDAASGGRHALQSMMTQWAGLSDALSTAQSERQDSAGIVIDDSVFNGETTGDKSGNAIVGPDATDAGRTMPFNADAMLLLLAQGGDGADQVLQSVHAVLGSRGDYTDPEAAAFARAWGMIGELAESMRTMPVRESRYVLWQAWRTSAVAERWQREALENTEDGRAANDRLDAAMRLFQFSESSGAKRDVMDFIDQVRNLEIEADSLAHVGPVEQAVTLTTPAGAVGRHWGLVWLPAIQQGVWPNLAARNTMFGTEDLADVMLHGRIGAIGGGDIASGRSERMASVLYTEKKSLLVALTRADERAYASAVADDDHTPSDFLYGFMPERFHRTEEPEYVEVGQEGEFSGLEFSARGIIAAARGTLGRYYRNAESADDVNDVVDDATAADAARTLAYLAEHGESEADPAHWPFLHTASQAVSDADDRASDDRASDDITANDAADAAPQSDSAAASGISSNADAVFAIESLPTGVPAKEQERFAADDEKTTVVTLSPSAVDGIWNCPVCWLMDNRFAGPRPSGVASGFGTIIHAVAERASAEHLDLPEQWDGMMRDDAVQRIADRMTEIYRELRVDPDDAASVAERYAALRKDRSAPGLLHHIAEYFVDSNDAAYAATKKVTIPVGTLVAAECEKPFVARFGLDDIVRAYNAVPDSEPVDADELYAIMGTLVGGWPQGMRPDLGIRISGRMDRVEVRRTEGGHKQIRLIDYKTGRTRTAKQSFSDLQLVCYQLGLLFDEQTRRSEGAAASGVADVDIAQSGLFFVAGNASPSNFYGPEGCHQPALFRDGHLNSDGFLPRNRVGMLSRLFDDPELPAMRPDDVGEDAWKRLLGERGTQTLWALTMIARVFYAAGAVESQRLVAHPDPAHVDGCWHKDSCPACADDITSVLEVRS</sequence>
<keyword evidence="10" id="KW-0413">Isomerase</keyword>
<dbReference type="Proteomes" id="UP000475155">
    <property type="component" value="Unassembled WGS sequence"/>
</dbReference>
<dbReference type="InterPro" id="IPR014017">
    <property type="entry name" value="DNA_helicase_UvrD-like_C"/>
</dbReference>
<evidence type="ECO:0000256" key="3">
    <source>
        <dbReference type="ARBA" id="ARBA00022763"/>
    </source>
</evidence>
<dbReference type="Gene3D" id="1.10.486.10">
    <property type="entry name" value="PCRA, domain 4"/>
    <property type="match status" value="1"/>
</dbReference>
<feature type="region of interest" description="Disordered" evidence="15">
    <location>
        <begin position="404"/>
        <end position="434"/>
    </location>
</feature>
<dbReference type="InterPro" id="IPR027417">
    <property type="entry name" value="P-loop_NTPase"/>
</dbReference>
<evidence type="ECO:0000256" key="15">
    <source>
        <dbReference type="SAM" id="MobiDB-lite"/>
    </source>
</evidence>
<dbReference type="SUPFAM" id="SSF52540">
    <property type="entry name" value="P-loop containing nucleoside triphosphate hydrolases"/>
    <property type="match status" value="1"/>
</dbReference>
<feature type="compositionally biased region" description="Basic and acidic residues" evidence="15">
    <location>
        <begin position="1067"/>
        <end position="1078"/>
    </location>
</feature>
<dbReference type="Gene3D" id="3.40.50.300">
    <property type="entry name" value="P-loop containing nucleotide triphosphate hydrolases"/>
    <property type="match status" value="3"/>
</dbReference>
<evidence type="ECO:0000256" key="11">
    <source>
        <dbReference type="ARBA" id="ARBA00034617"/>
    </source>
</evidence>
<feature type="compositionally biased region" description="Low complexity" evidence="15">
    <location>
        <begin position="1079"/>
        <end position="1098"/>
    </location>
</feature>
<keyword evidence="7 14" id="KW-0067">ATP-binding</keyword>
<feature type="compositionally biased region" description="Low complexity" evidence="15">
    <location>
        <begin position="183"/>
        <end position="198"/>
    </location>
</feature>
<keyword evidence="2 14" id="KW-0547">Nucleotide-binding</keyword>
<evidence type="ECO:0000259" key="16">
    <source>
        <dbReference type="PROSITE" id="PS51198"/>
    </source>
</evidence>
<evidence type="ECO:0000256" key="9">
    <source>
        <dbReference type="ARBA" id="ARBA00023204"/>
    </source>
</evidence>
<dbReference type="PANTHER" id="PTHR11070">
    <property type="entry name" value="UVRD / RECB / PCRA DNA HELICASE FAMILY MEMBER"/>
    <property type="match status" value="1"/>
</dbReference>
<keyword evidence="4 14" id="KW-0378">Hydrolase</keyword>
<dbReference type="PROSITE" id="PS51217">
    <property type="entry name" value="UVRD_HELICASE_CTER"/>
    <property type="match status" value="1"/>
</dbReference>
<evidence type="ECO:0000256" key="6">
    <source>
        <dbReference type="ARBA" id="ARBA00022839"/>
    </source>
</evidence>
<feature type="compositionally biased region" description="Basic and acidic residues" evidence="15">
    <location>
        <begin position="404"/>
        <end position="427"/>
    </location>
</feature>
<dbReference type="InterPro" id="IPR011604">
    <property type="entry name" value="PDDEXK-like_dom_sf"/>
</dbReference>
<dbReference type="EC" id="5.6.2.4" evidence="12"/>
<feature type="region of interest" description="Disordered" evidence="15">
    <location>
        <begin position="1064"/>
        <end position="1098"/>
    </location>
</feature>
<feature type="region of interest" description="Disordered" evidence="15">
    <location>
        <begin position="1"/>
        <end position="23"/>
    </location>
</feature>
<evidence type="ECO:0000256" key="4">
    <source>
        <dbReference type="ARBA" id="ARBA00022801"/>
    </source>
</evidence>
<keyword evidence="6" id="KW-0269">Exonuclease</keyword>
<evidence type="ECO:0000256" key="10">
    <source>
        <dbReference type="ARBA" id="ARBA00023235"/>
    </source>
</evidence>
<keyword evidence="9" id="KW-0234">DNA repair</keyword>
<keyword evidence="3" id="KW-0227">DNA damage</keyword>
<evidence type="ECO:0000256" key="14">
    <source>
        <dbReference type="PROSITE-ProRule" id="PRU00560"/>
    </source>
</evidence>
<keyword evidence="8" id="KW-0238">DNA-binding</keyword>
<evidence type="ECO:0000256" key="7">
    <source>
        <dbReference type="ARBA" id="ARBA00022840"/>
    </source>
</evidence>
<dbReference type="InterPro" id="IPR038726">
    <property type="entry name" value="PDDEXK_AddAB-type"/>
</dbReference>
<evidence type="ECO:0000256" key="2">
    <source>
        <dbReference type="ARBA" id="ARBA00022741"/>
    </source>
</evidence>
<keyword evidence="5 14" id="KW-0347">Helicase</keyword>